<dbReference type="GO" id="GO:0000224">
    <property type="term" value="F:peptide-N4-(N-acetyl-beta-glucosaminyl)asparagine amidase activity"/>
    <property type="evidence" value="ECO:0007669"/>
    <property type="project" value="TreeGrafter"/>
</dbReference>
<dbReference type="Gene3D" id="3.30.2080.10">
    <property type="entry name" value="GH92 mannosidase domain"/>
    <property type="match status" value="1"/>
</dbReference>
<dbReference type="PROSITE" id="PS51257">
    <property type="entry name" value="PROKAR_LIPOPROTEIN"/>
    <property type="match status" value="1"/>
</dbReference>
<gene>
    <name evidence="7" type="ORF">IAB82_09415</name>
</gene>
<evidence type="ECO:0000313" key="7">
    <source>
        <dbReference type="EMBL" id="MBO8471989.1"/>
    </source>
</evidence>
<comment type="subunit">
    <text evidence="2">Monomer.</text>
</comment>
<keyword evidence="4" id="KW-0732">Signal</keyword>
<evidence type="ECO:0000256" key="3">
    <source>
        <dbReference type="ARBA" id="ARBA00022837"/>
    </source>
</evidence>
<accession>A0A9D9IFV0</accession>
<dbReference type="GO" id="GO:0030246">
    <property type="term" value="F:carbohydrate binding"/>
    <property type="evidence" value="ECO:0007669"/>
    <property type="project" value="InterPro"/>
</dbReference>
<dbReference type="PANTHER" id="PTHR12143">
    <property type="entry name" value="PEPTIDE N-GLYCANASE PNGASE -RELATED"/>
    <property type="match status" value="1"/>
</dbReference>
<evidence type="ECO:0000259" key="5">
    <source>
        <dbReference type="Pfam" id="PF07971"/>
    </source>
</evidence>
<protein>
    <submittedName>
        <fullName evidence="7">GH92 family glycosyl hydrolase</fullName>
        <ecNumber evidence="7">3.2.1.-</ecNumber>
    </submittedName>
</protein>
<dbReference type="GO" id="GO:0005975">
    <property type="term" value="P:carbohydrate metabolic process"/>
    <property type="evidence" value="ECO:0007669"/>
    <property type="project" value="InterPro"/>
</dbReference>
<dbReference type="GO" id="GO:0016798">
    <property type="term" value="F:hydrolase activity, acting on glycosyl bonds"/>
    <property type="evidence" value="ECO:0007669"/>
    <property type="project" value="UniProtKB-KW"/>
</dbReference>
<evidence type="ECO:0000259" key="6">
    <source>
        <dbReference type="Pfam" id="PF17678"/>
    </source>
</evidence>
<evidence type="ECO:0000256" key="4">
    <source>
        <dbReference type="SAM" id="SignalP"/>
    </source>
</evidence>
<dbReference type="Gene3D" id="1.20.1050.60">
    <property type="entry name" value="alpha-1,2-mannosidase"/>
    <property type="match status" value="1"/>
</dbReference>
<dbReference type="EMBL" id="JADIMB010000139">
    <property type="protein sequence ID" value="MBO8471989.1"/>
    <property type="molecule type" value="Genomic_DNA"/>
</dbReference>
<dbReference type="GO" id="GO:0005829">
    <property type="term" value="C:cytosol"/>
    <property type="evidence" value="ECO:0007669"/>
    <property type="project" value="TreeGrafter"/>
</dbReference>
<evidence type="ECO:0000313" key="8">
    <source>
        <dbReference type="Proteomes" id="UP000823603"/>
    </source>
</evidence>
<dbReference type="Gene3D" id="2.70.98.10">
    <property type="match status" value="1"/>
</dbReference>
<evidence type="ECO:0000256" key="2">
    <source>
        <dbReference type="ARBA" id="ARBA00011245"/>
    </source>
</evidence>
<evidence type="ECO:0000256" key="1">
    <source>
        <dbReference type="ARBA" id="ARBA00001913"/>
    </source>
</evidence>
<sequence>MKANHLFKSSLLLCAAAALAGCSGAAISTQEKFTDYVDTKIGTGGHGHVFVGANVPFGYVQLGPTSIPQDWDWCSGYHESDSTVIGFSHTHLSGTGIGDLFDITVMPVTGDVTYARGTEDDQESGMWSYADRSREVSRPGYYSVPLVRYGVTAEMTATARVGLHRYTFPASDQAALVFDLQNGGCWDAATSTEMKAVGSTRIEGFRYSKGWASDQRVYFVAEFSKPFESFTLAGEKDMYGRASFRTAEGEQVLLKVALSPVSIEGARKNMEAELPGWDFEAVAGAADAAWNAELSKIRIKTRDEAAREVFYTALYHTMIAPSAFSDVDGSYYGADHRNHAPEGFTNYTTFSLWDTYRAAMPLMTIIHQEKMPDIVKTMLNIYRQQGKLPVWHLMGCETDCMVGNPGVIAFADAVLKGFGGTDTEQAFEALKNSAMRPDRGQDLRMKYGYIPCDLFNEAVAYDMEYAIADGAVADVAKMLGKTEDYEYFLERSHSYRHFFDPQTGFMRGKDSKGNFRTPFSPFASTHRADDYCEGNAWQYTWLAPHDFEGLVDCFGSKEAFLSKLDSLFIVSSDVEGGNSSPDISGLIGQYAHGNEPSHHIVYFYTMAGQPWKTAEKVRQVLSTMYHNAPDGLSGNEDVGQMSAWYVLSSLGFYQTEAGGRFWFGSPLFDQASVKVPGGEFVVKTRDNSPENIYIQSVTLNGQPYSHPYIDFKDIKAGNVLEFQMGNTPKNI</sequence>
<keyword evidence="7" id="KW-0378">Hydrolase</keyword>
<reference evidence="7" key="1">
    <citation type="submission" date="2020-10" db="EMBL/GenBank/DDBJ databases">
        <authorList>
            <person name="Gilroy R."/>
        </authorList>
    </citation>
    <scope>NUCLEOTIDE SEQUENCE</scope>
    <source>
        <strain evidence="7">B2-22910</strain>
    </source>
</reference>
<dbReference type="InterPro" id="IPR050883">
    <property type="entry name" value="PNGase"/>
</dbReference>
<dbReference type="InterPro" id="IPR008928">
    <property type="entry name" value="6-hairpin_glycosidase_sf"/>
</dbReference>
<dbReference type="Gene3D" id="1.20.1610.10">
    <property type="entry name" value="alpha-1,2-mannosidases domains"/>
    <property type="match status" value="1"/>
</dbReference>
<dbReference type="AlphaFoldDB" id="A0A9D9IFV0"/>
<dbReference type="Pfam" id="PF07971">
    <property type="entry name" value="Glyco_hydro_92"/>
    <property type="match status" value="1"/>
</dbReference>
<feature type="signal peptide" evidence="4">
    <location>
        <begin position="1"/>
        <end position="20"/>
    </location>
</feature>
<feature type="domain" description="Glycosyl hydrolase family 92 N-terminal" evidence="6">
    <location>
        <begin position="36"/>
        <end position="259"/>
    </location>
</feature>
<keyword evidence="7" id="KW-0326">Glycosidase</keyword>
<feature type="chain" id="PRO_5039111024" evidence="4">
    <location>
        <begin position="21"/>
        <end position="731"/>
    </location>
</feature>
<dbReference type="Pfam" id="PF17678">
    <property type="entry name" value="Glyco_hydro_92N"/>
    <property type="match status" value="1"/>
</dbReference>
<proteinExistence type="predicted"/>
<dbReference type="InterPro" id="IPR041371">
    <property type="entry name" value="GH92_N"/>
</dbReference>
<dbReference type="InterPro" id="IPR005887">
    <property type="entry name" value="GH92_a_mannosidase_put"/>
</dbReference>
<dbReference type="InterPro" id="IPR012939">
    <property type="entry name" value="Glyco_hydro_92"/>
</dbReference>
<dbReference type="GO" id="GO:0006516">
    <property type="term" value="P:glycoprotein catabolic process"/>
    <property type="evidence" value="ECO:0007669"/>
    <property type="project" value="TreeGrafter"/>
</dbReference>
<organism evidence="7 8">
    <name type="scientific">Candidatus Cryptobacteroides faecavium</name>
    <dbReference type="NCBI Taxonomy" id="2840762"/>
    <lineage>
        <taxon>Bacteria</taxon>
        <taxon>Pseudomonadati</taxon>
        <taxon>Bacteroidota</taxon>
        <taxon>Bacteroidia</taxon>
        <taxon>Bacteroidales</taxon>
        <taxon>Candidatus Cryptobacteroides</taxon>
    </lineage>
</organism>
<dbReference type="EC" id="3.2.1.-" evidence="7"/>
<keyword evidence="3" id="KW-0106">Calcium</keyword>
<name>A0A9D9IFV0_9BACT</name>
<dbReference type="NCBIfam" id="TIGR01180">
    <property type="entry name" value="aman2_put"/>
    <property type="match status" value="1"/>
</dbReference>
<dbReference type="InterPro" id="IPR014718">
    <property type="entry name" value="GH-type_carb-bd"/>
</dbReference>
<dbReference type="FunFam" id="3.30.2080.10:FF:000001">
    <property type="entry name" value="Alpha-1,2-mannosidase subfamily"/>
    <property type="match status" value="1"/>
</dbReference>
<comment type="caution">
    <text evidence="7">The sequence shown here is derived from an EMBL/GenBank/DDBJ whole genome shotgun (WGS) entry which is preliminary data.</text>
</comment>
<dbReference type="PANTHER" id="PTHR12143:SF39">
    <property type="entry name" value="SECRETED PROTEIN"/>
    <property type="match status" value="1"/>
</dbReference>
<dbReference type="Proteomes" id="UP000823603">
    <property type="component" value="Unassembled WGS sequence"/>
</dbReference>
<dbReference type="SUPFAM" id="SSF48208">
    <property type="entry name" value="Six-hairpin glycosidases"/>
    <property type="match status" value="1"/>
</dbReference>
<reference evidence="7" key="2">
    <citation type="journal article" date="2021" name="PeerJ">
        <title>Extensive microbial diversity within the chicken gut microbiome revealed by metagenomics and culture.</title>
        <authorList>
            <person name="Gilroy R."/>
            <person name="Ravi A."/>
            <person name="Getino M."/>
            <person name="Pursley I."/>
            <person name="Horton D.L."/>
            <person name="Alikhan N.F."/>
            <person name="Baker D."/>
            <person name="Gharbi K."/>
            <person name="Hall N."/>
            <person name="Watson M."/>
            <person name="Adriaenssens E.M."/>
            <person name="Foster-Nyarko E."/>
            <person name="Jarju S."/>
            <person name="Secka A."/>
            <person name="Antonio M."/>
            <person name="Oren A."/>
            <person name="Chaudhuri R.R."/>
            <person name="La Ragione R."/>
            <person name="Hildebrand F."/>
            <person name="Pallen M.J."/>
        </authorList>
    </citation>
    <scope>NUCLEOTIDE SEQUENCE</scope>
    <source>
        <strain evidence="7">B2-22910</strain>
    </source>
</reference>
<comment type="cofactor">
    <cofactor evidence="1">
        <name>Ca(2+)</name>
        <dbReference type="ChEBI" id="CHEBI:29108"/>
    </cofactor>
</comment>
<feature type="domain" description="Glycosyl hydrolase family 92" evidence="5">
    <location>
        <begin position="265"/>
        <end position="726"/>
    </location>
</feature>